<gene>
    <name evidence="5" type="ORF">ENT52_03165</name>
</gene>
<dbReference type="GO" id="GO:0016491">
    <property type="term" value="F:oxidoreductase activity"/>
    <property type="evidence" value="ECO:0007669"/>
    <property type="project" value="UniProtKB-KW"/>
</dbReference>
<dbReference type="FunFam" id="3.40.50.970:FF:000012">
    <property type="entry name" value="Pyruvate:ferredoxin (Flavodoxin) oxidoreductase"/>
    <property type="match status" value="1"/>
</dbReference>
<comment type="subunit">
    <text evidence="1">Heterotetramer of one alpha, one beta, one delta and one gamma chain.</text>
</comment>
<dbReference type="GO" id="GO:0006979">
    <property type="term" value="P:response to oxidative stress"/>
    <property type="evidence" value="ECO:0007669"/>
    <property type="project" value="TreeGrafter"/>
</dbReference>
<dbReference type="SUPFAM" id="SSF52922">
    <property type="entry name" value="TK C-terminal domain-like"/>
    <property type="match status" value="1"/>
</dbReference>
<dbReference type="PANTHER" id="PTHR32154">
    <property type="entry name" value="PYRUVATE-FLAVODOXIN OXIDOREDUCTASE-RELATED"/>
    <property type="match status" value="1"/>
</dbReference>
<dbReference type="EMBL" id="DSYZ01000071">
    <property type="protein sequence ID" value="HGT82705.1"/>
    <property type="molecule type" value="Genomic_DNA"/>
</dbReference>
<name>A0A7J3M2V7_ARCFL</name>
<organism evidence="5">
    <name type="scientific">Archaeoglobus fulgidus</name>
    <dbReference type="NCBI Taxonomy" id="2234"/>
    <lineage>
        <taxon>Archaea</taxon>
        <taxon>Methanobacteriati</taxon>
        <taxon>Methanobacteriota</taxon>
        <taxon>Archaeoglobi</taxon>
        <taxon>Archaeoglobales</taxon>
        <taxon>Archaeoglobaceae</taxon>
        <taxon>Archaeoglobus</taxon>
    </lineage>
</organism>
<protein>
    <submittedName>
        <fullName evidence="5">Pyruvate ferredoxin oxidoreductase</fullName>
    </submittedName>
</protein>
<dbReference type="SUPFAM" id="SSF52518">
    <property type="entry name" value="Thiamin diphosphate-binding fold (THDP-binding)"/>
    <property type="match status" value="1"/>
</dbReference>
<dbReference type="GO" id="GO:0006082">
    <property type="term" value="P:organic acid metabolic process"/>
    <property type="evidence" value="ECO:0007669"/>
    <property type="project" value="UniProtKB-ARBA"/>
</dbReference>
<dbReference type="Gene3D" id="3.40.50.970">
    <property type="match status" value="1"/>
</dbReference>
<dbReference type="AlphaFoldDB" id="A0A7J3M2V7"/>
<feature type="domain" description="Pyruvate:ferredoxin oxidoreductase core" evidence="4">
    <location>
        <begin position="259"/>
        <end position="351"/>
    </location>
</feature>
<feature type="domain" description="Pyruvate flavodoxin/ferredoxin oxidoreductase pyrimidine binding" evidence="3">
    <location>
        <begin position="25"/>
        <end position="237"/>
    </location>
</feature>
<accession>A0A7J3M2V7</accession>
<dbReference type="InterPro" id="IPR009014">
    <property type="entry name" value="Transketo_C/PFOR_II"/>
</dbReference>
<dbReference type="InterPro" id="IPR033412">
    <property type="entry name" value="PFOR_II"/>
</dbReference>
<evidence type="ECO:0000259" key="3">
    <source>
        <dbReference type="Pfam" id="PF01855"/>
    </source>
</evidence>
<dbReference type="Pfam" id="PF17147">
    <property type="entry name" value="PFOR_II"/>
    <property type="match status" value="1"/>
</dbReference>
<dbReference type="Pfam" id="PF01855">
    <property type="entry name" value="POR_N"/>
    <property type="match status" value="1"/>
</dbReference>
<proteinExistence type="predicted"/>
<dbReference type="InterPro" id="IPR050722">
    <property type="entry name" value="Pyruvate:ferred/Flavod_OxRd"/>
</dbReference>
<comment type="caution">
    <text evidence="5">The sequence shown here is derived from an EMBL/GenBank/DDBJ whole genome shotgun (WGS) entry which is preliminary data.</text>
</comment>
<evidence type="ECO:0000256" key="1">
    <source>
        <dbReference type="ARBA" id="ARBA00011595"/>
    </source>
</evidence>
<dbReference type="InterPro" id="IPR002880">
    <property type="entry name" value="Pyrv_Fd/Flavodoxin_OxRdtase_N"/>
</dbReference>
<dbReference type="InterPro" id="IPR029061">
    <property type="entry name" value="THDP-binding"/>
</dbReference>
<reference evidence="5" key="1">
    <citation type="journal article" date="2020" name="mSystems">
        <title>Genome- and Community-Level Interaction Insights into Carbon Utilization and Element Cycling Functions of Hydrothermarchaeota in Hydrothermal Sediment.</title>
        <authorList>
            <person name="Zhou Z."/>
            <person name="Liu Y."/>
            <person name="Xu W."/>
            <person name="Pan J."/>
            <person name="Luo Z.H."/>
            <person name="Li M."/>
        </authorList>
    </citation>
    <scope>NUCLEOTIDE SEQUENCE [LARGE SCALE GENOMIC DNA]</scope>
    <source>
        <strain evidence="5">SpSt-587</strain>
    </source>
</reference>
<sequence>MQAKSDKNGFRVKKLLTSNEAIAHAVKIAKPDVIAAYPITPQSPIVEKLAEMVERGELDAKFINAESEHSAMAIIYGAATAGARVFTATSSHGLAYMLEMCWWIAGSRVPAVMAVAMRSIGAPWNIHGDHLDIILLRDAGWIIGIAENAQEAFDMTLQAFYVSEEMNIPFAVGIDAFTMSHTAEVVELWEAEIPRRRQAYRITPGQEIAVNAVTLGKARMKARYDLALDLEKSAELIENSDAKFGNHGGLVESYRLEDAEFAVVMCGGWCGDAKDAIDLLRDEGKKIGLLRLRFIRPFPKRALKDLNCEILVVDRANTTLQGVLGLEVKACGIEAKNVIAGLGGLEVGVDDFYAIFKRFVDGKLNEVEWFL</sequence>
<dbReference type="GO" id="GO:0044272">
    <property type="term" value="P:sulfur compound biosynthetic process"/>
    <property type="evidence" value="ECO:0007669"/>
    <property type="project" value="UniProtKB-ARBA"/>
</dbReference>
<evidence type="ECO:0000256" key="2">
    <source>
        <dbReference type="ARBA" id="ARBA00023002"/>
    </source>
</evidence>
<evidence type="ECO:0000259" key="4">
    <source>
        <dbReference type="Pfam" id="PF17147"/>
    </source>
</evidence>
<keyword evidence="2" id="KW-0560">Oxidoreductase</keyword>
<dbReference type="CDD" id="cd07034">
    <property type="entry name" value="TPP_PYR_PFOR_IOR-alpha_like"/>
    <property type="match status" value="1"/>
</dbReference>
<dbReference type="PANTHER" id="PTHR32154:SF0">
    <property type="entry name" value="PYRUVATE-FLAVODOXIN OXIDOREDUCTASE-RELATED"/>
    <property type="match status" value="1"/>
</dbReference>
<keyword evidence="5" id="KW-0670">Pyruvate</keyword>
<dbReference type="Gene3D" id="3.40.50.920">
    <property type="match status" value="1"/>
</dbReference>
<evidence type="ECO:0000313" key="5">
    <source>
        <dbReference type="EMBL" id="HGT82705.1"/>
    </source>
</evidence>